<dbReference type="OrthoDB" id="9800309at2"/>
<feature type="transmembrane region" description="Helical" evidence="1">
    <location>
        <begin position="237"/>
        <end position="258"/>
    </location>
</feature>
<keyword evidence="1" id="KW-0472">Membrane</keyword>
<dbReference type="RefSeq" id="WP_132370488.1">
    <property type="nucleotide sequence ID" value="NZ_SMAN01000001.1"/>
</dbReference>
<protein>
    <submittedName>
        <fullName evidence="2">ABC-2 type transport system permease protein</fullName>
    </submittedName>
</protein>
<evidence type="ECO:0000256" key="1">
    <source>
        <dbReference type="SAM" id="Phobius"/>
    </source>
</evidence>
<feature type="transmembrane region" description="Helical" evidence="1">
    <location>
        <begin position="188"/>
        <end position="206"/>
    </location>
</feature>
<reference evidence="2 3" key="1">
    <citation type="submission" date="2019-03" db="EMBL/GenBank/DDBJ databases">
        <title>Genomic Encyclopedia of Type Strains, Phase IV (KMG-IV): sequencing the most valuable type-strain genomes for metagenomic binning, comparative biology and taxonomic classification.</title>
        <authorList>
            <person name="Goeker M."/>
        </authorList>
    </citation>
    <scope>NUCLEOTIDE SEQUENCE [LARGE SCALE GENOMIC DNA]</scope>
    <source>
        <strain evidence="2 3">DSM 25894</strain>
    </source>
</reference>
<organism evidence="2 3">
    <name type="scientific">Melghiribacillus thermohalophilus</name>
    <dbReference type="NCBI Taxonomy" id="1324956"/>
    <lineage>
        <taxon>Bacteria</taxon>
        <taxon>Bacillati</taxon>
        <taxon>Bacillota</taxon>
        <taxon>Bacilli</taxon>
        <taxon>Bacillales</taxon>
        <taxon>Bacillaceae</taxon>
        <taxon>Melghiribacillus</taxon>
    </lineage>
</organism>
<dbReference type="Proteomes" id="UP000294650">
    <property type="component" value="Unassembled WGS sequence"/>
</dbReference>
<dbReference type="PANTHER" id="PTHR37305">
    <property type="entry name" value="INTEGRAL MEMBRANE PROTEIN-RELATED"/>
    <property type="match status" value="1"/>
</dbReference>
<dbReference type="GO" id="GO:0005886">
    <property type="term" value="C:plasma membrane"/>
    <property type="evidence" value="ECO:0007669"/>
    <property type="project" value="UniProtKB-SubCell"/>
</dbReference>
<feature type="transmembrane region" description="Helical" evidence="1">
    <location>
        <begin position="75"/>
        <end position="95"/>
    </location>
</feature>
<dbReference type="AlphaFoldDB" id="A0A4R3NHP2"/>
<feature type="transmembrane region" description="Helical" evidence="1">
    <location>
        <begin position="15"/>
        <end position="34"/>
    </location>
</feature>
<feature type="transmembrane region" description="Helical" evidence="1">
    <location>
        <begin position="116"/>
        <end position="137"/>
    </location>
</feature>
<accession>A0A4R3NHP2</accession>
<evidence type="ECO:0000313" key="2">
    <source>
        <dbReference type="EMBL" id="TCT26998.1"/>
    </source>
</evidence>
<comment type="caution">
    <text evidence="2">The sequence shown here is derived from an EMBL/GenBank/DDBJ whole genome shotgun (WGS) entry which is preliminary data.</text>
</comment>
<gene>
    <name evidence="2" type="ORF">EDD68_101364</name>
</gene>
<keyword evidence="1" id="KW-0812">Transmembrane</keyword>
<keyword evidence="3" id="KW-1185">Reference proteome</keyword>
<feature type="transmembrane region" description="Helical" evidence="1">
    <location>
        <begin position="157"/>
        <end position="181"/>
    </location>
</feature>
<name>A0A4R3NHP2_9BACI</name>
<proteinExistence type="predicted"/>
<sequence>MNIIWQELKTHRKSLMIWTIGVLVMVFAGMSKYVGMEGAGQSLNELMENMPAVMKAIMGIQSLDVSTPLGFYSVLYTYLVIMLTVHAAMLGATILSKEERDQTAEFLLTKPVTRSFIISSKMAAAVIQSTILNIVSFTSSLAAVYYFADTADGLWEIWILSLGLWMLQLLFLSIGSGIAAMKNNPKKAPAISASVLLTAFFISIMTDMAEALQPLKYITPFQYVEADRVISGNGIEAIYVILSIGIMLVLTWATYHFYKTRDLNI</sequence>
<dbReference type="Pfam" id="PF12679">
    <property type="entry name" value="ABC2_membrane_2"/>
    <property type="match status" value="1"/>
</dbReference>
<evidence type="ECO:0000313" key="3">
    <source>
        <dbReference type="Proteomes" id="UP000294650"/>
    </source>
</evidence>
<keyword evidence="1" id="KW-1133">Transmembrane helix</keyword>
<dbReference type="PANTHER" id="PTHR37305:SF1">
    <property type="entry name" value="MEMBRANE PROTEIN"/>
    <property type="match status" value="1"/>
</dbReference>
<dbReference type="EMBL" id="SMAN01000001">
    <property type="protein sequence ID" value="TCT26998.1"/>
    <property type="molecule type" value="Genomic_DNA"/>
</dbReference>
<dbReference type="GO" id="GO:0140359">
    <property type="term" value="F:ABC-type transporter activity"/>
    <property type="evidence" value="ECO:0007669"/>
    <property type="project" value="InterPro"/>
</dbReference>